<keyword evidence="3" id="KW-0479">Metal-binding</keyword>
<dbReference type="SUPFAM" id="SSF52467">
    <property type="entry name" value="DHS-like NAD/FAD-binding domain"/>
    <property type="match status" value="1"/>
</dbReference>
<keyword evidence="4" id="KW-0862">Zinc</keyword>
<evidence type="ECO:0000256" key="5">
    <source>
        <dbReference type="ARBA" id="ARBA00023027"/>
    </source>
</evidence>
<dbReference type="InterPro" id="IPR003000">
    <property type="entry name" value="Sirtuin"/>
</dbReference>
<dbReference type="InterPro" id="IPR029035">
    <property type="entry name" value="DHS-like_NAD/FAD-binding_dom"/>
</dbReference>
<dbReference type="GO" id="GO:0000122">
    <property type="term" value="P:negative regulation of transcription by RNA polymerase II"/>
    <property type="evidence" value="ECO:0007669"/>
    <property type="project" value="TreeGrafter"/>
</dbReference>
<dbReference type="GO" id="GO:0046872">
    <property type="term" value="F:metal ion binding"/>
    <property type="evidence" value="ECO:0007669"/>
    <property type="project" value="UniProtKB-KW"/>
</dbReference>
<dbReference type="GO" id="GO:0005634">
    <property type="term" value="C:nucleus"/>
    <property type="evidence" value="ECO:0007669"/>
    <property type="project" value="TreeGrafter"/>
</dbReference>
<dbReference type="Gene3D" id="3.40.50.1220">
    <property type="entry name" value="TPP-binding domain"/>
    <property type="match status" value="1"/>
</dbReference>
<dbReference type="GO" id="GO:0003714">
    <property type="term" value="F:transcription corepressor activity"/>
    <property type="evidence" value="ECO:0007669"/>
    <property type="project" value="TreeGrafter"/>
</dbReference>
<dbReference type="PANTHER" id="PTHR11085:SF12">
    <property type="entry name" value="NAD-DEPENDENT PROTEIN DEACYLASE SIRTUIN-6"/>
    <property type="match status" value="1"/>
</dbReference>
<feature type="compositionally biased region" description="Basic and acidic residues" evidence="8">
    <location>
        <begin position="245"/>
        <end position="269"/>
    </location>
</feature>
<dbReference type="GO" id="GO:0070403">
    <property type="term" value="F:NAD+ binding"/>
    <property type="evidence" value="ECO:0007669"/>
    <property type="project" value="InterPro"/>
</dbReference>
<evidence type="ECO:0000256" key="2">
    <source>
        <dbReference type="ARBA" id="ARBA00022679"/>
    </source>
</evidence>
<name>A0A4W5M6I6_9TELE</name>
<organism evidence="10 11">
    <name type="scientific">Hucho hucho</name>
    <name type="common">huchen</name>
    <dbReference type="NCBI Taxonomy" id="62062"/>
    <lineage>
        <taxon>Eukaryota</taxon>
        <taxon>Metazoa</taxon>
        <taxon>Chordata</taxon>
        <taxon>Craniata</taxon>
        <taxon>Vertebrata</taxon>
        <taxon>Euteleostomi</taxon>
        <taxon>Actinopterygii</taxon>
        <taxon>Neopterygii</taxon>
        <taxon>Teleostei</taxon>
        <taxon>Protacanthopterygii</taxon>
        <taxon>Salmoniformes</taxon>
        <taxon>Salmonidae</taxon>
        <taxon>Salmoninae</taxon>
        <taxon>Hucho</taxon>
    </lineage>
</organism>
<dbReference type="InterPro" id="IPR026590">
    <property type="entry name" value="Ssirtuin_cat_dom"/>
</dbReference>
<evidence type="ECO:0000256" key="7">
    <source>
        <dbReference type="PROSITE-ProRule" id="PRU00236"/>
    </source>
</evidence>
<dbReference type="AlphaFoldDB" id="A0A4W5M6I6"/>
<dbReference type="GO" id="GO:0046969">
    <property type="term" value="F:histone H3K9 deacetylase activity, NAD-dependent"/>
    <property type="evidence" value="ECO:0007669"/>
    <property type="project" value="TreeGrafter"/>
</dbReference>
<evidence type="ECO:0000256" key="6">
    <source>
        <dbReference type="ARBA" id="ARBA00038170"/>
    </source>
</evidence>
<dbReference type="InterPro" id="IPR050134">
    <property type="entry name" value="NAD-dep_sirtuin_deacylases"/>
</dbReference>
<dbReference type="PROSITE" id="PS50305">
    <property type="entry name" value="SIRTUIN"/>
    <property type="match status" value="1"/>
</dbReference>
<feature type="region of interest" description="Disordered" evidence="8">
    <location>
        <begin position="241"/>
        <end position="300"/>
    </location>
</feature>
<comment type="caution">
    <text evidence="7">Lacks conserved residue(s) required for the propagation of feature annotation.</text>
</comment>
<dbReference type="Pfam" id="PF02146">
    <property type="entry name" value="SIR2"/>
    <property type="match status" value="1"/>
</dbReference>
<evidence type="ECO:0000256" key="1">
    <source>
        <dbReference type="ARBA" id="ARBA00012928"/>
    </source>
</evidence>
<evidence type="ECO:0000313" key="10">
    <source>
        <dbReference type="Ensembl" id="ENSHHUP00000032930.1"/>
    </source>
</evidence>
<comment type="similarity">
    <text evidence="6">Belongs to the sirtuin family. Class IV subfamily.</text>
</comment>
<protein>
    <recommendedName>
        <fullName evidence="1">protein acetyllysine N-acetyltransferase</fullName>
        <ecNumber evidence="1">2.3.1.286</ecNumber>
    </recommendedName>
</protein>
<evidence type="ECO:0000259" key="9">
    <source>
        <dbReference type="PROSITE" id="PS50305"/>
    </source>
</evidence>
<keyword evidence="5" id="KW-0520">NAD</keyword>
<dbReference type="Ensembl" id="ENSHHUT00000034270.1">
    <property type="protein sequence ID" value="ENSHHUP00000032930.1"/>
    <property type="gene ID" value="ENSHHUG00000020817.1"/>
</dbReference>
<evidence type="ECO:0000256" key="8">
    <source>
        <dbReference type="SAM" id="MobiDB-lite"/>
    </source>
</evidence>
<accession>A0A4W5M6I6</accession>
<feature type="domain" description="Deacetylase sirtuin-type" evidence="9">
    <location>
        <begin position="1"/>
        <end position="218"/>
    </location>
</feature>
<evidence type="ECO:0000256" key="4">
    <source>
        <dbReference type="ARBA" id="ARBA00022833"/>
    </source>
</evidence>
<reference evidence="11" key="1">
    <citation type="submission" date="2018-06" db="EMBL/GenBank/DDBJ databases">
        <title>Genome assembly of Danube salmon.</title>
        <authorList>
            <person name="Macqueen D.J."/>
            <person name="Gundappa M.K."/>
        </authorList>
    </citation>
    <scope>NUCLEOTIDE SEQUENCE [LARGE SCALE GENOMIC DNA]</scope>
</reference>
<dbReference type="Proteomes" id="UP000314982">
    <property type="component" value="Unassembled WGS sequence"/>
</dbReference>
<sequence>MGEENARTYFSILSNSRSAFCIEMRLFPFEAQMPLLTTEMSRDGLTACLVFWPSITLDRLSVSRCESPHFDTTFEESRPSFTHMALLGLQRANYLKYLISQNEDDLHARSGFPRDLLSELHGNMFVEECGKCDMLIGVMGLKPTVKYCEEVRSRGLRTCRRADLALSLGDLPLLTKRKGGKVVIVNLQPTKQDKHAHLRINGCENKVMNQLMELLGMDIPKGDGPTVCESFTPDQKPFPAIAAQKEVKRGVKKEGEREGRKKLAEPKKEEEDENDLQACNKPWSSPNTEPGSTQRGRRPE</sequence>
<proteinExistence type="inferred from homology"/>
<keyword evidence="2" id="KW-0808">Transferase</keyword>
<reference evidence="10" key="2">
    <citation type="submission" date="2025-08" db="UniProtKB">
        <authorList>
            <consortium name="Ensembl"/>
        </authorList>
    </citation>
    <scope>IDENTIFICATION</scope>
</reference>
<feature type="compositionally biased region" description="Polar residues" evidence="8">
    <location>
        <begin position="282"/>
        <end position="294"/>
    </location>
</feature>
<dbReference type="PANTHER" id="PTHR11085">
    <property type="entry name" value="NAD-DEPENDENT PROTEIN DEACYLASE SIRTUIN-5, MITOCHONDRIAL-RELATED"/>
    <property type="match status" value="1"/>
</dbReference>
<evidence type="ECO:0000313" key="11">
    <source>
        <dbReference type="Proteomes" id="UP000314982"/>
    </source>
</evidence>
<dbReference type="EC" id="2.3.1.286" evidence="1"/>
<dbReference type="STRING" id="62062.ENSHHUP00000032930"/>
<evidence type="ECO:0000256" key="3">
    <source>
        <dbReference type="ARBA" id="ARBA00022723"/>
    </source>
</evidence>
<keyword evidence="11" id="KW-1185">Reference proteome</keyword>
<dbReference type="GeneTree" id="ENSGT00940000160088"/>
<reference evidence="10" key="3">
    <citation type="submission" date="2025-09" db="UniProtKB">
        <authorList>
            <consortium name="Ensembl"/>
        </authorList>
    </citation>
    <scope>IDENTIFICATION</scope>
</reference>